<keyword evidence="6 13" id="KW-0812">Transmembrane</keyword>
<dbReference type="GO" id="GO:0022904">
    <property type="term" value="P:respiratory electron transport chain"/>
    <property type="evidence" value="ECO:0007669"/>
    <property type="project" value="InterPro"/>
</dbReference>
<dbReference type="InterPro" id="IPR052168">
    <property type="entry name" value="Cytochrome_b561_oxidase"/>
</dbReference>
<dbReference type="PANTHER" id="PTHR30529">
    <property type="entry name" value="CYTOCHROME B561"/>
    <property type="match status" value="1"/>
</dbReference>
<keyword evidence="8" id="KW-0249">Electron transport</keyword>
<keyword evidence="5" id="KW-0349">Heme</keyword>
<evidence type="ECO:0000256" key="11">
    <source>
        <dbReference type="ARBA" id="ARBA00023136"/>
    </source>
</evidence>
<keyword evidence="11 13" id="KW-0472">Membrane</keyword>
<keyword evidence="3" id="KW-0813">Transport</keyword>
<comment type="caution">
    <text evidence="15">The sequence shown here is derived from an EMBL/GenBank/DDBJ whole genome shotgun (WGS) entry which is preliminary data.</text>
</comment>
<dbReference type="AlphaFoldDB" id="A0AA46C7L6"/>
<reference evidence="15 16" key="1">
    <citation type="submission" date="2018-06" db="EMBL/GenBank/DDBJ databases">
        <authorList>
            <person name="Pothier F. J."/>
        </authorList>
    </citation>
    <scope>NUCLEOTIDE SEQUENCE [LARGE SCALE GENOMIC DNA]</scope>
    <source>
        <strain evidence="15 16">CPBF 424</strain>
    </source>
</reference>
<dbReference type="InterPro" id="IPR011577">
    <property type="entry name" value="Cyt_b561_bac/Ni-Hgenase"/>
</dbReference>
<evidence type="ECO:0000256" key="9">
    <source>
        <dbReference type="ARBA" id="ARBA00022989"/>
    </source>
</evidence>
<keyword evidence="4" id="KW-1003">Cell membrane</keyword>
<dbReference type="GO" id="GO:0009055">
    <property type="term" value="F:electron transfer activity"/>
    <property type="evidence" value="ECO:0007669"/>
    <property type="project" value="InterPro"/>
</dbReference>
<protein>
    <submittedName>
        <fullName evidence="15">Cytochrome b</fullName>
    </submittedName>
</protein>
<feature type="transmembrane region" description="Helical" evidence="13">
    <location>
        <begin position="151"/>
        <end position="174"/>
    </location>
</feature>
<name>A0AA46C7L6_9XANT</name>
<evidence type="ECO:0000256" key="5">
    <source>
        <dbReference type="ARBA" id="ARBA00022617"/>
    </source>
</evidence>
<dbReference type="GO" id="GO:0005886">
    <property type="term" value="C:plasma membrane"/>
    <property type="evidence" value="ECO:0007669"/>
    <property type="project" value="UniProtKB-SubCell"/>
</dbReference>
<organism evidence="15 16">
    <name type="scientific">Xanthomonas euroxanthea</name>
    <dbReference type="NCBI Taxonomy" id="2259622"/>
    <lineage>
        <taxon>Bacteria</taxon>
        <taxon>Pseudomonadati</taxon>
        <taxon>Pseudomonadota</taxon>
        <taxon>Gammaproteobacteria</taxon>
        <taxon>Lysobacterales</taxon>
        <taxon>Lysobacteraceae</taxon>
        <taxon>Xanthomonas</taxon>
    </lineage>
</organism>
<gene>
    <name evidence="15" type="ORF">CPBF424_17310</name>
</gene>
<evidence type="ECO:0000256" key="1">
    <source>
        <dbReference type="ARBA" id="ARBA00001970"/>
    </source>
</evidence>
<evidence type="ECO:0000256" key="8">
    <source>
        <dbReference type="ARBA" id="ARBA00022982"/>
    </source>
</evidence>
<dbReference type="GO" id="GO:0020037">
    <property type="term" value="F:heme binding"/>
    <property type="evidence" value="ECO:0007669"/>
    <property type="project" value="TreeGrafter"/>
</dbReference>
<comment type="subcellular location">
    <subcellularLocation>
        <location evidence="2">Cell membrane</location>
        <topology evidence="2">Multi-pass membrane protein</topology>
    </subcellularLocation>
</comment>
<evidence type="ECO:0000256" key="3">
    <source>
        <dbReference type="ARBA" id="ARBA00022448"/>
    </source>
</evidence>
<dbReference type="Proteomes" id="UP000254168">
    <property type="component" value="Unassembled WGS sequence"/>
</dbReference>
<evidence type="ECO:0000256" key="7">
    <source>
        <dbReference type="ARBA" id="ARBA00022723"/>
    </source>
</evidence>
<proteinExistence type="inferred from homology"/>
<evidence type="ECO:0000256" key="4">
    <source>
        <dbReference type="ARBA" id="ARBA00022475"/>
    </source>
</evidence>
<dbReference type="InterPro" id="IPR016174">
    <property type="entry name" value="Di-haem_cyt_TM"/>
</dbReference>
<keyword evidence="9 13" id="KW-1133">Transmembrane helix</keyword>
<evidence type="ECO:0000313" key="16">
    <source>
        <dbReference type="Proteomes" id="UP000254168"/>
    </source>
</evidence>
<sequence length="188" mass="20441">MPLPEQAPAAARVLPLPTSMRVLHWLTVLCLAMAATLILLRAELDGRALRQWLLEGHRHFGLLVLVLFALRVGLRLRLRTLPPGPPASLPMRLAAGTTHVAMYGLMLALPLLGWALSGAFGKTVYFFGIPLPALVAPDGDLGDTLGMWHLNAAWALLALVLLHIGAALWHHLVLRDGLLRRVLPGKRA</sequence>
<feature type="transmembrane region" description="Helical" evidence="13">
    <location>
        <begin position="98"/>
        <end position="116"/>
    </location>
</feature>
<evidence type="ECO:0000256" key="6">
    <source>
        <dbReference type="ARBA" id="ARBA00022692"/>
    </source>
</evidence>
<dbReference type="PANTHER" id="PTHR30529:SF3">
    <property type="entry name" value="CYTOCHROME B561 HOMOLOG 1"/>
    <property type="match status" value="1"/>
</dbReference>
<evidence type="ECO:0000256" key="2">
    <source>
        <dbReference type="ARBA" id="ARBA00004651"/>
    </source>
</evidence>
<accession>A0AA46C7L6</accession>
<evidence type="ECO:0000256" key="10">
    <source>
        <dbReference type="ARBA" id="ARBA00023004"/>
    </source>
</evidence>
<evidence type="ECO:0000256" key="13">
    <source>
        <dbReference type="SAM" id="Phobius"/>
    </source>
</evidence>
<dbReference type="RefSeq" id="WP_181116179.1">
    <property type="nucleotide sequence ID" value="NZ_JAASRB010000005.1"/>
</dbReference>
<keyword evidence="7" id="KW-0479">Metal-binding</keyword>
<evidence type="ECO:0000256" key="12">
    <source>
        <dbReference type="ARBA" id="ARBA00037975"/>
    </source>
</evidence>
<dbReference type="SUPFAM" id="SSF81342">
    <property type="entry name" value="Transmembrane di-heme cytochromes"/>
    <property type="match status" value="1"/>
</dbReference>
<feature type="domain" description="Cytochrome b561 bacterial/Ni-hydrogenase" evidence="14">
    <location>
        <begin position="18"/>
        <end position="185"/>
    </location>
</feature>
<dbReference type="EMBL" id="UIHB01000002">
    <property type="protein sequence ID" value="SUZ27935.1"/>
    <property type="molecule type" value="Genomic_DNA"/>
</dbReference>
<comment type="similarity">
    <text evidence="12">Belongs to the cytochrome b561 family.</text>
</comment>
<dbReference type="GO" id="GO:0046872">
    <property type="term" value="F:metal ion binding"/>
    <property type="evidence" value="ECO:0007669"/>
    <property type="project" value="UniProtKB-KW"/>
</dbReference>
<feature type="transmembrane region" description="Helical" evidence="13">
    <location>
        <begin position="22"/>
        <end position="40"/>
    </location>
</feature>
<keyword evidence="10" id="KW-0408">Iron</keyword>
<comment type="cofactor">
    <cofactor evidence="1">
        <name>heme b</name>
        <dbReference type="ChEBI" id="CHEBI:60344"/>
    </cofactor>
</comment>
<keyword evidence="16" id="KW-1185">Reference proteome</keyword>
<dbReference type="Pfam" id="PF01292">
    <property type="entry name" value="Ni_hydr_CYTB"/>
    <property type="match status" value="1"/>
</dbReference>
<evidence type="ECO:0000313" key="15">
    <source>
        <dbReference type="EMBL" id="SUZ27935.1"/>
    </source>
</evidence>
<evidence type="ECO:0000259" key="14">
    <source>
        <dbReference type="Pfam" id="PF01292"/>
    </source>
</evidence>